<dbReference type="PANTHER" id="PTHR31569:SF4">
    <property type="entry name" value="SWIM-TYPE DOMAIN-CONTAINING PROTEIN"/>
    <property type="match status" value="1"/>
</dbReference>
<protein>
    <submittedName>
        <fullName evidence="2">16233_t:CDS:1</fullName>
    </submittedName>
</protein>
<comment type="caution">
    <text evidence="2">The sequence shown here is derived from an EMBL/GenBank/DDBJ whole genome shotgun (WGS) entry which is preliminary data.</text>
</comment>
<dbReference type="OrthoDB" id="1880067at2759"/>
<dbReference type="InterPro" id="IPR018289">
    <property type="entry name" value="MULE_transposase_dom"/>
</dbReference>
<proteinExistence type="predicted"/>
<evidence type="ECO:0000313" key="3">
    <source>
        <dbReference type="Proteomes" id="UP000789342"/>
    </source>
</evidence>
<keyword evidence="3" id="KW-1185">Reference proteome</keyword>
<name>A0A9N8ZFM6_9GLOM</name>
<dbReference type="Pfam" id="PF10551">
    <property type="entry name" value="MULE"/>
    <property type="match status" value="1"/>
</dbReference>
<reference evidence="2" key="1">
    <citation type="submission" date="2021-06" db="EMBL/GenBank/DDBJ databases">
        <authorList>
            <person name="Kallberg Y."/>
            <person name="Tangrot J."/>
            <person name="Rosling A."/>
        </authorList>
    </citation>
    <scope>NUCLEOTIDE SEQUENCE</scope>
    <source>
        <strain evidence="2">CL551</strain>
    </source>
</reference>
<feature type="domain" description="MULE transposase" evidence="1">
    <location>
        <begin position="183"/>
        <end position="278"/>
    </location>
</feature>
<dbReference type="EMBL" id="CAJVPV010001106">
    <property type="protein sequence ID" value="CAG8486596.1"/>
    <property type="molecule type" value="Genomic_DNA"/>
</dbReference>
<organism evidence="2 3">
    <name type="scientific">Acaulospora morrowiae</name>
    <dbReference type="NCBI Taxonomy" id="94023"/>
    <lineage>
        <taxon>Eukaryota</taxon>
        <taxon>Fungi</taxon>
        <taxon>Fungi incertae sedis</taxon>
        <taxon>Mucoromycota</taxon>
        <taxon>Glomeromycotina</taxon>
        <taxon>Glomeromycetes</taxon>
        <taxon>Diversisporales</taxon>
        <taxon>Acaulosporaceae</taxon>
        <taxon>Acaulospora</taxon>
    </lineage>
</organism>
<dbReference type="PANTHER" id="PTHR31569">
    <property type="entry name" value="SWIM-TYPE DOMAIN-CONTAINING PROTEIN"/>
    <property type="match status" value="1"/>
</dbReference>
<accession>A0A9N8ZFM6</accession>
<feature type="non-terminal residue" evidence="2">
    <location>
        <position position="346"/>
    </location>
</feature>
<evidence type="ECO:0000313" key="2">
    <source>
        <dbReference type="EMBL" id="CAG8486596.1"/>
    </source>
</evidence>
<sequence length="346" mass="40125">MSLLLPLTGCFASREALIQHVKTHAFSHGYAVYIKRSEQDKFMYLCCDKGGTYRNSLNLTDNTCQRATTSKDISGHLSSHRLNMEDQQKIRQMSAAGICPREMLSTLCQSNPNLIAISKTIYNVRDKIRHDNLQGRTPIQALLNELKEGSFEYDFQCSENGHLIHLFFAHPISIVLTKTYSSVLLMDCTYKTNKFRMPLFHIIDMTSFNTTFSSCFAFLKSEQEEDYEWALIHVARIFKEISKPQVIISDRNQALMHAIRTIFPESQNFLCVWHIEKNILTNCHNQFSMDEEWIEFLGNWIIDTWLPLKKHFVSLWTNCYLHLGNVTTSWVEGSHAMLKKYLQVST</sequence>
<dbReference type="Proteomes" id="UP000789342">
    <property type="component" value="Unassembled WGS sequence"/>
</dbReference>
<dbReference type="InterPro" id="IPR052579">
    <property type="entry name" value="Zinc_finger_SWIM"/>
</dbReference>
<evidence type="ECO:0000259" key="1">
    <source>
        <dbReference type="Pfam" id="PF10551"/>
    </source>
</evidence>
<gene>
    <name evidence="2" type="ORF">AMORRO_LOCUS2574</name>
</gene>
<dbReference type="AlphaFoldDB" id="A0A9N8ZFM6"/>